<dbReference type="InterPro" id="IPR036224">
    <property type="entry name" value="GINS_bundle-like_dom_sf"/>
</dbReference>
<proteinExistence type="inferred from homology"/>
<dbReference type="CDD" id="cd21692">
    <property type="entry name" value="GINS_B_Sld5"/>
    <property type="match status" value="1"/>
</dbReference>
<dbReference type="Gene3D" id="1.20.58.1030">
    <property type="match status" value="1"/>
</dbReference>
<dbReference type="EMBL" id="CVRI01000047">
    <property type="protein sequence ID" value="CRK97766.1"/>
    <property type="molecule type" value="Genomic_DNA"/>
</dbReference>
<keyword evidence="4 6" id="KW-0235">DNA replication</keyword>
<feature type="region of interest" description="Disordered" evidence="7">
    <location>
        <begin position="1"/>
        <end position="24"/>
    </location>
</feature>
<dbReference type="Pfam" id="PF05916">
    <property type="entry name" value="Sld5"/>
    <property type="match status" value="1"/>
</dbReference>
<dbReference type="CDD" id="cd11711">
    <property type="entry name" value="GINS_A_Sld5"/>
    <property type="match status" value="1"/>
</dbReference>
<dbReference type="InterPro" id="IPR031633">
    <property type="entry name" value="SLD5_C"/>
</dbReference>
<dbReference type="STRING" id="568069.A0A1J1IFI5"/>
<dbReference type="SUPFAM" id="SSF158573">
    <property type="entry name" value="GINS helical bundle-like"/>
    <property type="match status" value="1"/>
</dbReference>
<evidence type="ECO:0000256" key="4">
    <source>
        <dbReference type="ARBA" id="ARBA00022705"/>
    </source>
</evidence>
<dbReference type="InterPro" id="IPR008591">
    <property type="entry name" value="GINS_Sld5"/>
</dbReference>
<dbReference type="SUPFAM" id="SSF160059">
    <property type="entry name" value="PriA/YqbF domain"/>
    <property type="match status" value="1"/>
</dbReference>
<dbReference type="InterPro" id="IPR038749">
    <property type="entry name" value="Sld5_GINS_A"/>
</dbReference>
<keyword evidence="11" id="KW-1185">Reference proteome</keyword>
<evidence type="ECO:0000259" key="8">
    <source>
        <dbReference type="Pfam" id="PF05916"/>
    </source>
</evidence>
<organism evidence="10 11">
    <name type="scientific">Clunio marinus</name>
    <dbReference type="NCBI Taxonomy" id="568069"/>
    <lineage>
        <taxon>Eukaryota</taxon>
        <taxon>Metazoa</taxon>
        <taxon>Ecdysozoa</taxon>
        <taxon>Arthropoda</taxon>
        <taxon>Hexapoda</taxon>
        <taxon>Insecta</taxon>
        <taxon>Pterygota</taxon>
        <taxon>Neoptera</taxon>
        <taxon>Endopterygota</taxon>
        <taxon>Diptera</taxon>
        <taxon>Nematocera</taxon>
        <taxon>Chironomoidea</taxon>
        <taxon>Chironomidae</taxon>
        <taxon>Clunio</taxon>
    </lineage>
</organism>
<dbReference type="GO" id="GO:0000811">
    <property type="term" value="C:GINS complex"/>
    <property type="evidence" value="ECO:0007669"/>
    <property type="project" value="UniProtKB-UniRule"/>
</dbReference>
<dbReference type="PANTHER" id="PTHR21206">
    <property type="entry name" value="SLD5 PROTEIN"/>
    <property type="match status" value="1"/>
</dbReference>
<comment type="function">
    <text evidence="6">The GINS complex plays an essential role in the initiation of DNA replication.</text>
</comment>
<keyword evidence="5 6" id="KW-0539">Nucleus</keyword>
<evidence type="ECO:0000256" key="1">
    <source>
        <dbReference type="ARBA" id="ARBA00004123"/>
    </source>
</evidence>
<evidence type="ECO:0000256" key="7">
    <source>
        <dbReference type="SAM" id="MobiDB-lite"/>
    </source>
</evidence>
<dbReference type="PANTHER" id="PTHR21206:SF0">
    <property type="entry name" value="DNA REPLICATION COMPLEX GINS PROTEIN SLD5"/>
    <property type="match status" value="1"/>
</dbReference>
<dbReference type="GO" id="GO:0006261">
    <property type="term" value="P:DNA-templated DNA replication"/>
    <property type="evidence" value="ECO:0007669"/>
    <property type="project" value="InterPro"/>
</dbReference>
<name>A0A1J1IFI5_9DIPT</name>
<dbReference type="PIRSF" id="PIRSF007764">
    <property type="entry name" value="Sld5"/>
    <property type="match status" value="1"/>
</dbReference>
<comment type="similarity">
    <text evidence="2 6">Belongs to the GINS4/SLD5 family.</text>
</comment>
<evidence type="ECO:0000313" key="11">
    <source>
        <dbReference type="Proteomes" id="UP000183832"/>
    </source>
</evidence>
<dbReference type="InterPro" id="IPR021151">
    <property type="entry name" value="GINS_A"/>
</dbReference>
<protein>
    <recommendedName>
        <fullName evidence="3 6">DNA replication complex GINS protein SLD5</fullName>
    </recommendedName>
</protein>
<evidence type="ECO:0000256" key="3">
    <source>
        <dbReference type="ARBA" id="ARBA00014804"/>
    </source>
</evidence>
<reference evidence="10 11" key="1">
    <citation type="submission" date="2015-04" db="EMBL/GenBank/DDBJ databases">
        <authorList>
            <person name="Syromyatnikov M.Y."/>
            <person name="Popov V.N."/>
        </authorList>
    </citation>
    <scope>NUCLEOTIDE SEQUENCE [LARGE SCALE GENOMIC DNA]</scope>
</reference>
<feature type="domain" description="DNA replication complex GINS protein SLD5 C-terminal" evidence="9">
    <location>
        <begin position="170"/>
        <end position="222"/>
    </location>
</feature>
<feature type="domain" description="GINS subunit" evidence="8">
    <location>
        <begin position="88"/>
        <end position="148"/>
    </location>
</feature>
<evidence type="ECO:0000256" key="6">
    <source>
        <dbReference type="PIRNR" id="PIRNR007764"/>
    </source>
</evidence>
<dbReference type="GO" id="GO:0000727">
    <property type="term" value="P:double-strand break repair via break-induced replication"/>
    <property type="evidence" value="ECO:0007669"/>
    <property type="project" value="TreeGrafter"/>
</dbReference>
<accession>A0A1J1IFI5</accession>
<dbReference type="Proteomes" id="UP000183832">
    <property type="component" value="Unassembled WGS sequence"/>
</dbReference>
<sequence>MSDDELQLFSEERVSNDGNDSEDMDEELITPQKLLQRIESAWMNEKHSPDILPFQGEMVDLMLGQLAHMEENLEAIDRNDFRKITHKMELERIRFIVASYLRCRLQKLEEFTQHILTEERKRPPDKKRLSDAEVKFAEDFFESVERHFQLLALRHIPPNQDDITKRIVRPNLMSNVFFRVVKSCGTVVNTNDEEVELLEDSQHMLPYQLISDLIIKGDIQLI</sequence>
<dbReference type="OrthoDB" id="338231at2759"/>
<gene>
    <name evidence="10" type="ORF">CLUMA_CG011146</name>
</gene>
<dbReference type="AlphaFoldDB" id="A0A1J1IFI5"/>
<evidence type="ECO:0000256" key="2">
    <source>
        <dbReference type="ARBA" id="ARBA00008187"/>
    </source>
</evidence>
<evidence type="ECO:0000256" key="5">
    <source>
        <dbReference type="ARBA" id="ARBA00023242"/>
    </source>
</evidence>
<evidence type="ECO:0000259" key="9">
    <source>
        <dbReference type="Pfam" id="PF16922"/>
    </source>
</evidence>
<dbReference type="Gene3D" id="3.40.5.60">
    <property type="match status" value="1"/>
</dbReference>
<comment type="subcellular location">
    <subcellularLocation>
        <location evidence="1 6">Nucleus</location>
    </subcellularLocation>
</comment>
<dbReference type="Pfam" id="PF16922">
    <property type="entry name" value="SLD5_C"/>
    <property type="match status" value="1"/>
</dbReference>
<evidence type="ECO:0000313" key="10">
    <source>
        <dbReference type="EMBL" id="CRK97766.1"/>
    </source>
</evidence>